<evidence type="ECO:0000256" key="7">
    <source>
        <dbReference type="ARBA" id="ARBA00023180"/>
    </source>
</evidence>
<evidence type="ECO:0000256" key="5">
    <source>
        <dbReference type="ARBA" id="ARBA00023136"/>
    </source>
</evidence>
<keyword evidence="7" id="KW-0325">Glycoprotein</keyword>
<dbReference type="InterPro" id="IPR056198">
    <property type="entry name" value="LBD_receptor"/>
</dbReference>
<dbReference type="STRING" id="7167.A0A182FIC9"/>
<reference evidence="9 10" key="1">
    <citation type="journal article" date="2017" name="G3 (Bethesda)">
        <title>The Physical Genome Mapping of Anopheles albimanus Corrected Scaffold Misassemblies and Identified Interarm Rearrangements in Genus Anopheles.</title>
        <authorList>
            <person name="Artemov G.N."/>
            <person name="Peery A.N."/>
            <person name="Jiang X."/>
            <person name="Tu Z."/>
            <person name="Stegniy V.N."/>
            <person name="Sharakhova M.V."/>
            <person name="Sharakhov I.V."/>
        </authorList>
    </citation>
    <scope>NUCLEOTIDE SEQUENCE [LARGE SCALE GENOMIC DNA]</scope>
    <source>
        <strain evidence="9 10">ALBI9_A</strain>
    </source>
</reference>
<evidence type="ECO:0000256" key="6">
    <source>
        <dbReference type="ARBA" id="ARBA00023170"/>
    </source>
</evidence>
<comment type="subcellular location">
    <subcellularLocation>
        <location evidence="1">Cell membrane</location>
        <topology evidence="1">Multi-pass membrane protein</topology>
    </subcellularLocation>
</comment>
<dbReference type="GO" id="GO:0005886">
    <property type="term" value="C:plasma membrane"/>
    <property type="evidence" value="ECO:0007669"/>
    <property type="project" value="UniProtKB-SubCell"/>
</dbReference>
<keyword evidence="3" id="KW-0812">Transmembrane</keyword>
<dbReference type="InterPro" id="IPR052192">
    <property type="entry name" value="Insect_Ionotropic_Sensory_Rcpt"/>
</dbReference>
<dbReference type="Gene3D" id="3.40.190.10">
    <property type="entry name" value="Periplasmic binding protein-like II"/>
    <property type="match status" value="1"/>
</dbReference>
<evidence type="ECO:0000256" key="2">
    <source>
        <dbReference type="ARBA" id="ARBA00022475"/>
    </source>
</evidence>
<evidence type="ECO:0000313" key="10">
    <source>
        <dbReference type="Proteomes" id="UP000069272"/>
    </source>
</evidence>
<sequence length="742" mass="81955">MVQQLAVMLVLLVCRGSGAIDRHPYLDWWSGCTGAIMARFATDTIGGASWQLNAYGLAGSRRRSGGRPVAHFRRDLLDRLLAGLSAPNVSVNLAPYESTVDFNPRQQLVLIVIDQPLGAFARTYLPRLVAKNVEFRGYFLLLLPSRPRANELRRALERLWWYRIYNVVLLVGNRHRQRIQLITYRPYGPGGCCECIRPLRIGQCVDGQLQQQQQQQQQRDDAFPYARFERNFYGCRLRIASFERVPFMQFMGPEADGSGRLGGIEGRLLGLLAGKLNFSASIVPPPDDGQVWGRIYPNGSADGALRLVLDGSAHLALGGYFPYPALLASTTQSYSYYISDFVLAVPEAFATASGPFEQLLKPFRWPIWTLIGVELAVGLGLWPVRALDQWRALLGDSLPRVAGAGSGRVRPLLALWLLHALVLRESYKGSLVGYLTAAAPLADISSLRVLVAAGYHLAMTEELFHQVFEGRAPPRLLLFEPGAGPALLERILRDRERTAAVYTREEIIAINQRDRATINFRLSDEKLLSFHFSMYFKRSSPLAGAFNWYIRRVLAAGFVSRWHADTLDRRFLRPTLATDGQSVKVLTLAHLASAYLLLAAGLLAATVAFTLELGCALVASIPYRPVRPFTFTPTTNPRRRMETVQQLFRVLGERVAKLPVAQQTEIIDTVRQMIDASQRMNRSAGVSGAIINTSSSSSSSSRTTGGILGKSASSYETSAVAVKQGSLYVPPGAITSSPSCLL</sequence>
<proteinExistence type="predicted"/>
<keyword evidence="6" id="KW-0675">Receptor</keyword>
<keyword evidence="2" id="KW-1003">Cell membrane</keyword>
<keyword evidence="5" id="KW-0472">Membrane</keyword>
<dbReference type="VEuPathDB" id="VectorBase:AALB006274"/>
<dbReference type="SUPFAM" id="SSF53850">
    <property type="entry name" value="Periplasmic binding protein-like II"/>
    <property type="match status" value="1"/>
</dbReference>
<evidence type="ECO:0000313" key="9">
    <source>
        <dbReference type="EnsemblMetazoa" id="AALB006274-PA"/>
    </source>
</evidence>
<keyword evidence="10" id="KW-1185">Reference proteome</keyword>
<name>A0A182FIC9_ANOAL</name>
<organism evidence="9 10">
    <name type="scientific">Anopheles albimanus</name>
    <name type="common">New world malaria mosquito</name>
    <dbReference type="NCBI Taxonomy" id="7167"/>
    <lineage>
        <taxon>Eukaryota</taxon>
        <taxon>Metazoa</taxon>
        <taxon>Ecdysozoa</taxon>
        <taxon>Arthropoda</taxon>
        <taxon>Hexapoda</taxon>
        <taxon>Insecta</taxon>
        <taxon>Pterygota</taxon>
        <taxon>Neoptera</taxon>
        <taxon>Endopterygota</taxon>
        <taxon>Diptera</taxon>
        <taxon>Nematocera</taxon>
        <taxon>Culicoidea</taxon>
        <taxon>Culicidae</taxon>
        <taxon>Anophelinae</taxon>
        <taxon>Anopheles</taxon>
    </lineage>
</organism>
<protein>
    <recommendedName>
        <fullName evidence="8">Putative ionotropic receptor ligand binding domain-containing protein</fullName>
    </recommendedName>
</protein>
<dbReference type="PANTHER" id="PTHR42643:SF30">
    <property type="entry name" value="IONOTROPIC RECEPTOR 40A-RELATED"/>
    <property type="match status" value="1"/>
</dbReference>
<evidence type="ECO:0000259" key="8">
    <source>
        <dbReference type="Pfam" id="PF24061"/>
    </source>
</evidence>
<keyword evidence="4" id="KW-1133">Transmembrane helix</keyword>
<accession>A0A182FIC9</accession>
<dbReference type="Pfam" id="PF24061">
    <property type="entry name" value="LBD_receptor"/>
    <property type="match status" value="1"/>
</dbReference>
<dbReference type="PANTHER" id="PTHR42643">
    <property type="entry name" value="IONOTROPIC RECEPTOR 20A-RELATED"/>
    <property type="match status" value="1"/>
</dbReference>
<evidence type="ECO:0000256" key="3">
    <source>
        <dbReference type="ARBA" id="ARBA00022692"/>
    </source>
</evidence>
<dbReference type="EnsemblMetazoa" id="AALB006274-RA">
    <property type="protein sequence ID" value="AALB006274-PA"/>
    <property type="gene ID" value="AALB006274"/>
</dbReference>
<dbReference type="VEuPathDB" id="VectorBase:AALB20_034880"/>
<dbReference type="Proteomes" id="UP000069272">
    <property type="component" value="Chromosome X"/>
</dbReference>
<dbReference type="AlphaFoldDB" id="A0A182FIC9"/>
<evidence type="ECO:0000256" key="4">
    <source>
        <dbReference type="ARBA" id="ARBA00022989"/>
    </source>
</evidence>
<evidence type="ECO:0000256" key="1">
    <source>
        <dbReference type="ARBA" id="ARBA00004651"/>
    </source>
</evidence>
<feature type="domain" description="Putative ionotropic receptor ligand binding" evidence="8">
    <location>
        <begin position="70"/>
        <end position="215"/>
    </location>
</feature>
<reference evidence="9" key="2">
    <citation type="submission" date="2022-08" db="UniProtKB">
        <authorList>
            <consortium name="EnsemblMetazoa"/>
        </authorList>
    </citation>
    <scope>IDENTIFICATION</scope>
    <source>
        <strain evidence="9">STECLA/ALBI9_A</strain>
    </source>
</reference>